<feature type="chain" id="PRO_5012644050" evidence="1">
    <location>
        <begin position="18"/>
        <end position="275"/>
    </location>
</feature>
<gene>
    <name evidence="2" type="ORF">BLA29_007599</name>
</gene>
<evidence type="ECO:0000313" key="3">
    <source>
        <dbReference type="Proteomes" id="UP000194236"/>
    </source>
</evidence>
<feature type="non-terminal residue" evidence="2">
    <location>
        <position position="275"/>
    </location>
</feature>
<reference evidence="2 3" key="1">
    <citation type="submission" date="2017-03" db="EMBL/GenBank/DDBJ databases">
        <title>Genome Survey of Euroglyphus maynei.</title>
        <authorList>
            <person name="Arlian L.G."/>
            <person name="Morgan M.S."/>
            <person name="Rider S.D."/>
        </authorList>
    </citation>
    <scope>NUCLEOTIDE SEQUENCE [LARGE SCALE GENOMIC DNA]</scope>
    <source>
        <strain evidence="2">Arlian Lab</strain>
        <tissue evidence="2">Whole body</tissue>
    </source>
</reference>
<name>A0A1Y3BBS0_EURMA</name>
<organism evidence="2 3">
    <name type="scientific">Euroglyphus maynei</name>
    <name type="common">Mayne's house dust mite</name>
    <dbReference type="NCBI Taxonomy" id="6958"/>
    <lineage>
        <taxon>Eukaryota</taxon>
        <taxon>Metazoa</taxon>
        <taxon>Ecdysozoa</taxon>
        <taxon>Arthropoda</taxon>
        <taxon>Chelicerata</taxon>
        <taxon>Arachnida</taxon>
        <taxon>Acari</taxon>
        <taxon>Acariformes</taxon>
        <taxon>Sarcoptiformes</taxon>
        <taxon>Astigmata</taxon>
        <taxon>Psoroptidia</taxon>
        <taxon>Analgoidea</taxon>
        <taxon>Pyroglyphidae</taxon>
        <taxon>Pyroglyphinae</taxon>
        <taxon>Euroglyphus</taxon>
    </lineage>
</organism>
<keyword evidence="3" id="KW-1185">Reference proteome</keyword>
<accession>A0A1Y3BBS0</accession>
<dbReference type="AlphaFoldDB" id="A0A1Y3BBS0"/>
<sequence>MLLIIIIITNIVSTTYADHIICESIRNNTDNNDDDTFNIFNVGVTKTKILLITKQFFLFEIDIDSLNAYNDKLYLNAQPQSISKKYPYLWNYKRFQDIKDNIVDIRIFIDDEGEWLCFIPLLDYGIGYNLETGEIVELTWFVKVNVADEKSIGTNETYRNYVFRYRQSTNNNTKGIQLNKDTLMDRKVRNSKRVELMYIWANLCLYSENEIFITTYPCHKIGCETIDWGIQGGFVVKERFYLLGKDDVYSFPEKAYTNWTHRYRFDKQQYRSFIR</sequence>
<evidence type="ECO:0000256" key="1">
    <source>
        <dbReference type="SAM" id="SignalP"/>
    </source>
</evidence>
<comment type="caution">
    <text evidence="2">The sequence shown here is derived from an EMBL/GenBank/DDBJ whole genome shotgun (WGS) entry which is preliminary data.</text>
</comment>
<proteinExistence type="predicted"/>
<dbReference type="OrthoDB" id="6513758at2759"/>
<evidence type="ECO:0000313" key="2">
    <source>
        <dbReference type="EMBL" id="OTF77323.1"/>
    </source>
</evidence>
<keyword evidence="1" id="KW-0732">Signal</keyword>
<feature type="signal peptide" evidence="1">
    <location>
        <begin position="1"/>
        <end position="17"/>
    </location>
</feature>
<dbReference type="Proteomes" id="UP000194236">
    <property type="component" value="Unassembled WGS sequence"/>
</dbReference>
<dbReference type="EMBL" id="MUJZ01033207">
    <property type="protein sequence ID" value="OTF77323.1"/>
    <property type="molecule type" value="Genomic_DNA"/>
</dbReference>
<protein>
    <submittedName>
        <fullName evidence="2">Uncharacterized protein</fullName>
    </submittedName>
</protein>